<evidence type="ECO:0000313" key="3">
    <source>
        <dbReference type="EMBL" id="ACM20818.1"/>
    </source>
</evidence>
<reference evidence="3 4" key="1">
    <citation type="submission" date="2009-01" db="EMBL/GenBank/DDBJ databases">
        <title>Complete sequence of Geobacter sp. FRC-32.</title>
        <authorList>
            <consortium name="US DOE Joint Genome Institute"/>
            <person name="Lucas S."/>
            <person name="Copeland A."/>
            <person name="Lapidus A."/>
            <person name="Glavina del Rio T."/>
            <person name="Dalin E."/>
            <person name="Tice H."/>
            <person name="Bruce D."/>
            <person name="Goodwin L."/>
            <person name="Pitluck S."/>
            <person name="Saunders E."/>
            <person name="Brettin T."/>
            <person name="Detter J.C."/>
            <person name="Han C."/>
            <person name="Larimer F."/>
            <person name="Land M."/>
            <person name="Hauser L."/>
            <person name="Kyrpides N."/>
            <person name="Ovchinnikova G."/>
            <person name="Kostka J."/>
            <person name="Richardson P."/>
        </authorList>
    </citation>
    <scope>NUCLEOTIDE SEQUENCE [LARGE SCALE GENOMIC DNA]</scope>
    <source>
        <strain evidence="4">DSM 22248 / JCM 15807 / FRC-32</strain>
    </source>
</reference>
<dbReference type="KEGG" id="geo:Geob_2465"/>
<feature type="signal peptide" evidence="1">
    <location>
        <begin position="1"/>
        <end position="19"/>
    </location>
</feature>
<feature type="chain" id="PRO_5002888588" description="Uncharacterized protein TP-0789 domain-containing protein" evidence="1">
    <location>
        <begin position="20"/>
        <end position="481"/>
    </location>
</feature>
<dbReference type="Pfam" id="PF17131">
    <property type="entry name" value="LolA_like"/>
    <property type="match status" value="1"/>
</dbReference>
<dbReference type="AlphaFoldDB" id="B9M038"/>
<dbReference type="STRING" id="316067.Geob_2465"/>
<protein>
    <recommendedName>
        <fullName evidence="2">Uncharacterized protein TP-0789 domain-containing protein</fullName>
    </recommendedName>
</protein>
<evidence type="ECO:0000313" key="4">
    <source>
        <dbReference type="Proteomes" id="UP000007721"/>
    </source>
</evidence>
<dbReference type="RefSeq" id="WP_012647547.1">
    <property type="nucleotide sequence ID" value="NC_011979.1"/>
</dbReference>
<dbReference type="Gene3D" id="2.50.20.10">
    <property type="entry name" value="Lipoprotein localisation LolA/LolB/LppX"/>
    <property type="match status" value="1"/>
</dbReference>
<dbReference type="InterPro" id="IPR033399">
    <property type="entry name" value="TP_0789-like"/>
</dbReference>
<gene>
    <name evidence="3" type="ordered locus">Geob_2465</name>
</gene>
<dbReference type="EMBL" id="CP001390">
    <property type="protein sequence ID" value="ACM20818.1"/>
    <property type="molecule type" value="Genomic_DNA"/>
</dbReference>
<dbReference type="CDD" id="cd16329">
    <property type="entry name" value="LolA_like"/>
    <property type="match status" value="1"/>
</dbReference>
<keyword evidence="4" id="KW-1185">Reference proteome</keyword>
<dbReference type="eggNOG" id="COG2834">
    <property type="taxonomic scope" value="Bacteria"/>
</dbReference>
<evidence type="ECO:0000256" key="1">
    <source>
        <dbReference type="SAM" id="SignalP"/>
    </source>
</evidence>
<dbReference type="Proteomes" id="UP000007721">
    <property type="component" value="Chromosome"/>
</dbReference>
<feature type="domain" description="Uncharacterized protein TP-0789" evidence="2">
    <location>
        <begin position="181"/>
        <end position="331"/>
    </location>
</feature>
<name>B9M038_GEODF</name>
<sequence length="481" mass="54569">MKNQKMKGVVALATLAAIAATDLSVVARFGIAKENVDWGKVAWTPAKSTSPWKEWNWNPKKEGRSWKYVEELSQAEKDYWQIDGRWSHEIPRDKEYPKLPEERYPFKAPYSGEELSALGEAGGGGTVMCGLQAHSGYHISRTKDRNGVISKSDTICNTIRHYKTFAEQLYKFKPGQETGAYLVVVANPPESAGTVSLSKFYKDGPGVSKLEDRWAYLPSLRRVRRISGASGSDYIPGSVATYDDVFLRDFWKYDSKIIGVDILYQAVNSKKPYGPIAGPYRADGGIETYVVLSKPVKNGYYLSQWISWHEKKTGHIIRQEQWDRKGNFKKVSEKGLSGQVLYFNKLIYPWSEGFKGGLTESGAERRAILHGGGPDQVWDVEQDVQTYTIPDTPDKKISYEKFGNLDAYAGKETWKQLFQPQRIENPFVKPVPVVKFEATDFPPTPPLYRDKFSKFRKISLPAEILQKIKKDEQSKRGLFKS</sequence>
<evidence type="ECO:0000259" key="2">
    <source>
        <dbReference type="Pfam" id="PF17131"/>
    </source>
</evidence>
<accession>B9M038</accession>
<proteinExistence type="predicted"/>
<organism evidence="3 4">
    <name type="scientific">Geotalea daltonii (strain DSM 22248 / JCM 15807 / FRC-32)</name>
    <name type="common">Geobacter daltonii</name>
    <dbReference type="NCBI Taxonomy" id="316067"/>
    <lineage>
        <taxon>Bacteria</taxon>
        <taxon>Pseudomonadati</taxon>
        <taxon>Thermodesulfobacteriota</taxon>
        <taxon>Desulfuromonadia</taxon>
        <taxon>Geobacterales</taxon>
        <taxon>Geobacteraceae</taxon>
        <taxon>Geotalea</taxon>
    </lineage>
</organism>
<keyword evidence="1" id="KW-0732">Signal</keyword>
<dbReference type="OrthoDB" id="9803781at2"/>
<dbReference type="HOGENOM" id="CLU_572072_0_0_7"/>